<sequence length="37" mass="4155">MAVLLLFPVTIPPKPLNLASSHYFLTVFESGFKAIEY</sequence>
<protein>
    <submittedName>
        <fullName evidence="1">Uncharacterized protein</fullName>
    </submittedName>
</protein>
<gene>
    <name evidence="1" type="ORF">ADICYQ_1871</name>
</gene>
<dbReference type="Proteomes" id="UP000014974">
    <property type="component" value="Unassembled WGS sequence"/>
</dbReference>
<organism evidence="1 2">
    <name type="scientific">Cyclobacterium qasimii M12-11B</name>
    <dbReference type="NCBI Taxonomy" id="641524"/>
    <lineage>
        <taxon>Bacteria</taxon>
        <taxon>Pseudomonadati</taxon>
        <taxon>Bacteroidota</taxon>
        <taxon>Cytophagia</taxon>
        <taxon>Cytophagales</taxon>
        <taxon>Cyclobacteriaceae</taxon>
        <taxon>Cyclobacterium</taxon>
    </lineage>
</organism>
<comment type="caution">
    <text evidence="1">The sequence shown here is derived from an EMBL/GenBank/DDBJ whole genome shotgun (WGS) entry which is preliminary data.</text>
</comment>
<proteinExistence type="predicted"/>
<dbReference type="EMBL" id="ATNM01000074">
    <property type="protein sequence ID" value="EPR69099.1"/>
    <property type="molecule type" value="Genomic_DNA"/>
</dbReference>
<reference evidence="1 2" key="1">
    <citation type="journal article" date="2013" name="Genome Announc.">
        <title>Draft Genome Sequence of Cyclobacterium qasimii Strain M12-11BT, Isolated from Arctic Marine Sediment.</title>
        <authorList>
            <person name="Shivaji S."/>
            <person name="Ara S."/>
            <person name="Singh A."/>
            <person name="Kumar Pinnaka A."/>
        </authorList>
    </citation>
    <scope>NUCLEOTIDE SEQUENCE [LARGE SCALE GENOMIC DNA]</scope>
    <source>
        <strain evidence="1 2">M12-11B</strain>
    </source>
</reference>
<evidence type="ECO:0000313" key="1">
    <source>
        <dbReference type="EMBL" id="EPR69099.1"/>
    </source>
</evidence>
<evidence type="ECO:0000313" key="2">
    <source>
        <dbReference type="Proteomes" id="UP000014974"/>
    </source>
</evidence>
<accession>S7WQT5</accession>
<dbReference type="AlphaFoldDB" id="S7WQT5"/>
<name>S7WQT5_9BACT</name>